<sequence>MRKWMKVHTGLRKESGEHRLARRGLSGFSGSSSYLPASFICLCNTKEWFSSCIPLRLTLLPV</sequence>
<organism evidence="1 2">
    <name type="scientific">Portunus trituberculatus</name>
    <name type="common">Swimming crab</name>
    <name type="synonym">Neptunus trituberculatus</name>
    <dbReference type="NCBI Taxonomy" id="210409"/>
    <lineage>
        <taxon>Eukaryota</taxon>
        <taxon>Metazoa</taxon>
        <taxon>Ecdysozoa</taxon>
        <taxon>Arthropoda</taxon>
        <taxon>Crustacea</taxon>
        <taxon>Multicrustacea</taxon>
        <taxon>Malacostraca</taxon>
        <taxon>Eumalacostraca</taxon>
        <taxon>Eucarida</taxon>
        <taxon>Decapoda</taxon>
        <taxon>Pleocyemata</taxon>
        <taxon>Brachyura</taxon>
        <taxon>Eubrachyura</taxon>
        <taxon>Portunoidea</taxon>
        <taxon>Portunidae</taxon>
        <taxon>Portuninae</taxon>
        <taxon>Portunus</taxon>
    </lineage>
</organism>
<gene>
    <name evidence="1" type="ORF">E2C01_087996</name>
</gene>
<dbReference type="EMBL" id="VSRR010092852">
    <property type="protein sequence ID" value="MPC92883.1"/>
    <property type="molecule type" value="Genomic_DNA"/>
</dbReference>
<comment type="caution">
    <text evidence="1">The sequence shown here is derived from an EMBL/GenBank/DDBJ whole genome shotgun (WGS) entry which is preliminary data.</text>
</comment>
<evidence type="ECO:0000313" key="2">
    <source>
        <dbReference type="Proteomes" id="UP000324222"/>
    </source>
</evidence>
<name>A0A5B7JET3_PORTR</name>
<accession>A0A5B7JET3</accession>
<protein>
    <submittedName>
        <fullName evidence="1">Uncharacterized protein</fullName>
    </submittedName>
</protein>
<reference evidence="1 2" key="1">
    <citation type="submission" date="2019-05" db="EMBL/GenBank/DDBJ databases">
        <title>Another draft genome of Portunus trituberculatus and its Hox gene families provides insights of decapod evolution.</title>
        <authorList>
            <person name="Jeong J.-H."/>
            <person name="Song I."/>
            <person name="Kim S."/>
            <person name="Choi T."/>
            <person name="Kim D."/>
            <person name="Ryu S."/>
            <person name="Kim W."/>
        </authorList>
    </citation>
    <scope>NUCLEOTIDE SEQUENCE [LARGE SCALE GENOMIC DNA]</scope>
    <source>
        <tissue evidence="1">Muscle</tissue>
    </source>
</reference>
<dbReference type="Proteomes" id="UP000324222">
    <property type="component" value="Unassembled WGS sequence"/>
</dbReference>
<dbReference type="AlphaFoldDB" id="A0A5B7JET3"/>
<keyword evidence="2" id="KW-1185">Reference proteome</keyword>
<proteinExistence type="predicted"/>
<evidence type="ECO:0000313" key="1">
    <source>
        <dbReference type="EMBL" id="MPC92883.1"/>
    </source>
</evidence>